<feature type="domain" description="ABC3 transporter permease C-terminal" evidence="8">
    <location>
        <begin position="960"/>
        <end position="1072"/>
    </location>
</feature>
<evidence type="ECO:0000256" key="4">
    <source>
        <dbReference type="ARBA" id="ARBA00022989"/>
    </source>
</evidence>
<dbReference type="RefSeq" id="WP_212017749.1">
    <property type="nucleotide sequence ID" value="NZ_JAAFYZ010000181.1"/>
</dbReference>
<name>A0ABS5L1U2_9ACTN</name>
<dbReference type="PANTHER" id="PTHR30572">
    <property type="entry name" value="MEMBRANE COMPONENT OF TRANSPORTER-RELATED"/>
    <property type="match status" value="1"/>
</dbReference>
<comment type="subcellular location">
    <subcellularLocation>
        <location evidence="1">Cell membrane</location>
        <topology evidence="1">Multi-pass membrane protein</topology>
    </subcellularLocation>
</comment>
<evidence type="ECO:0000256" key="7">
    <source>
        <dbReference type="SAM" id="Phobius"/>
    </source>
</evidence>
<gene>
    <name evidence="9" type="ORF">KGQ19_36150</name>
</gene>
<dbReference type="InterPro" id="IPR003838">
    <property type="entry name" value="ABC3_permease_C"/>
</dbReference>
<organism evidence="9 10">
    <name type="scientific">Catenulispora pinistramenti</name>
    <dbReference type="NCBI Taxonomy" id="2705254"/>
    <lineage>
        <taxon>Bacteria</taxon>
        <taxon>Bacillati</taxon>
        <taxon>Actinomycetota</taxon>
        <taxon>Actinomycetes</taxon>
        <taxon>Catenulisporales</taxon>
        <taxon>Catenulisporaceae</taxon>
        <taxon>Catenulispora</taxon>
    </lineage>
</organism>
<feature type="transmembrane region" description="Helical" evidence="7">
    <location>
        <begin position="958"/>
        <end position="979"/>
    </location>
</feature>
<dbReference type="PANTHER" id="PTHR30572:SF4">
    <property type="entry name" value="ABC TRANSPORTER PERMEASE YTRF"/>
    <property type="match status" value="1"/>
</dbReference>
<comment type="caution">
    <text evidence="9">The sequence shown here is derived from an EMBL/GenBank/DDBJ whole genome shotgun (WGS) entry which is preliminary data.</text>
</comment>
<evidence type="ECO:0000256" key="5">
    <source>
        <dbReference type="ARBA" id="ARBA00023136"/>
    </source>
</evidence>
<protein>
    <recommendedName>
        <fullName evidence="8">ABC3 transporter permease C-terminal domain-containing protein</fullName>
    </recommendedName>
</protein>
<feature type="transmembrane region" description="Helical" evidence="7">
    <location>
        <begin position="1000"/>
        <end position="1026"/>
    </location>
</feature>
<evidence type="ECO:0000256" key="3">
    <source>
        <dbReference type="ARBA" id="ARBA00022692"/>
    </source>
</evidence>
<evidence type="ECO:0000256" key="6">
    <source>
        <dbReference type="ARBA" id="ARBA00038076"/>
    </source>
</evidence>
<evidence type="ECO:0000256" key="1">
    <source>
        <dbReference type="ARBA" id="ARBA00004651"/>
    </source>
</evidence>
<feature type="transmembrane region" description="Helical" evidence="7">
    <location>
        <begin position="433"/>
        <end position="452"/>
    </location>
</feature>
<accession>A0ABS5L1U2</accession>
<evidence type="ECO:0000313" key="9">
    <source>
        <dbReference type="EMBL" id="MBS2552303.1"/>
    </source>
</evidence>
<feature type="transmembrane region" description="Helical" evidence="7">
    <location>
        <begin position="472"/>
        <end position="490"/>
    </location>
</feature>
<sequence>MTAPRLLLRRAVHQRAMLAAAVAVLMPALILVTLIGLHASAVRTASVRSALQAMSPDTRTVRAVYGSGTEWQATPDQRTAFFAQLHARVAAAFAGVGAQVDTTVVSGPYVLLDSGLSSTDSVAFWSGDALKDKARLLRGQWPSAAASSADPFPAVVSQQTLAGHHWNLGDTVRTRSGWEAASNLTYRIVGVYQPVNPADVFWLHDGDQAAVLVDPSVTARPDTVLAQAAVAATPDSTGFPADRLPQFASQLATFDAWVPTTSSPDGDFAASLDDQLAPRMSALVGVTVVSVRLEWLVAAELGVLSVAALAQIARALADRRHAMDGLLRARGSSIHALGRVQIVEGLALALPCALLAPWAARWLERRMGATWAHGDSGVASVLDSADRIQTTQWVVAFIGAVLAAVLLGSVGTRSALTYSTVARVRRRSTLRGTLQRATIDLAVLAFALAALWELFQAGDDASRTGALPWPQVLAPAVLLFAGALIVLRLLPFIAAPAGRFAAHGRGALAALVGWRLGRAARTQALPMALLVVAVAIGVQASVLLSSADRSAADQAGFAVGADVRVAGLVSTGPETLHALAAEAGTGKGFAALRAPYRMVRADQAATTDGLDETTPTADVLGLDPARSDGVLVFRSDLAGGKSWPRISSLLTGDGWDAHGLVGVSLPGTPTRLSADLTYTPGTDATCTDGPLQVTAHFTDAYGFPGSAVLGTIAAPDGLVHTLSGPLIGSGKNVAYPISISALSVTSATVCPIGRVSVGVLHADGQPVSLPAGLGFVAPALSTDANLAATDAGVQAGAAVQPVELLELTQTGKPGPLIVPAIATEHLLAELDKRVGDTFATGAFSQPVILRFVASIAAAPATAGGGQDAVLVPIGLLDREAERAAAGPGQAGQQRAPLSGEWWADTAGGVSASSLADRYRSTLTDAHLSQPATVDDRATEESALREYPFAAGFSLTLKLGSLAALAFVLLGLALHTVSTVRERARELAVLDALGLTRRRAALLLLAEQAGVALLGALAGLGLGALALRSEFKLMVFTPSGAPPTPPPVRVYDWPTLGLAGAAAAVFGALAVLLTYALSERASFRAEVN</sequence>
<feature type="transmembrane region" description="Helical" evidence="7">
    <location>
        <begin position="1055"/>
        <end position="1076"/>
    </location>
</feature>
<feature type="transmembrane region" description="Helical" evidence="7">
    <location>
        <begin position="524"/>
        <end position="544"/>
    </location>
</feature>
<keyword evidence="10" id="KW-1185">Reference proteome</keyword>
<comment type="similarity">
    <text evidence="6">Belongs to the ABC-4 integral membrane protein family.</text>
</comment>
<proteinExistence type="inferred from homology"/>
<dbReference type="Pfam" id="PF02687">
    <property type="entry name" value="FtsX"/>
    <property type="match status" value="1"/>
</dbReference>
<feature type="transmembrane region" description="Helical" evidence="7">
    <location>
        <begin position="393"/>
        <end position="412"/>
    </location>
</feature>
<evidence type="ECO:0000259" key="8">
    <source>
        <dbReference type="Pfam" id="PF02687"/>
    </source>
</evidence>
<keyword evidence="5 7" id="KW-0472">Membrane</keyword>
<evidence type="ECO:0000256" key="2">
    <source>
        <dbReference type="ARBA" id="ARBA00022475"/>
    </source>
</evidence>
<evidence type="ECO:0000313" key="10">
    <source>
        <dbReference type="Proteomes" id="UP000730482"/>
    </source>
</evidence>
<dbReference type="InterPro" id="IPR050250">
    <property type="entry name" value="Macrolide_Exporter_MacB"/>
</dbReference>
<dbReference type="EMBL" id="JAAFYZ010000181">
    <property type="protein sequence ID" value="MBS2552303.1"/>
    <property type="molecule type" value="Genomic_DNA"/>
</dbReference>
<keyword evidence="3 7" id="KW-0812">Transmembrane</keyword>
<dbReference type="Proteomes" id="UP000730482">
    <property type="component" value="Unassembled WGS sequence"/>
</dbReference>
<reference evidence="9 10" key="1">
    <citation type="submission" date="2020-02" db="EMBL/GenBank/DDBJ databases">
        <title>Acidophilic actinobacteria isolated from forest soil.</title>
        <authorList>
            <person name="Golinska P."/>
        </authorList>
    </citation>
    <scope>NUCLEOTIDE SEQUENCE [LARGE SCALE GENOMIC DNA]</scope>
    <source>
        <strain evidence="9 10">NL8</strain>
    </source>
</reference>
<keyword evidence="2" id="KW-1003">Cell membrane</keyword>
<keyword evidence="4 7" id="KW-1133">Transmembrane helix</keyword>